<evidence type="ECO:0000256" key="1">
    <source>
        <dbReference type="ARBA" id="ARBA00010835"/>
    </source>
</evidence>
<dbReference type="Pfam" id="PF03462">
    <property type="entry name" value="PCRF"/>
    <property type="match status" value="1"/>
</dbReference>
<evidence type="ECO:0000313" key="5">
    <source>
        <dbReference type="EMBL" id="PIU47310.1"/>
    </source>
</evidence>
<dbReference type="Gene3D" id="3.30.160.20">
    <property type="match status" value="1"/>
</dbReference>
<dbReference type="InterPro" id="IPR005139">
    <property type="entry name" value="PCRF"/>
</dbReference>
<comment type="similarity">
    <text evidence="1">Belongs to the prokaryotic/mitochondrial release factor family.</text>
</comment>
<accession>A0A2M6Z4J5</accession>
<sequence length="245" mass="27935">MTFNNSQSVIVEIRAGIGGKEAALFVSELFKMYSKYAAGSANWKARVLDSSPTELNGLKQIIFELKGENVFLKMKHEAGIHRIQRIPKTEKGSRIHTSTVSVAVFLKPESFQIKLNPNEIKMDFYKASGPGGQYVNKRQTAVRITHLPTNIIVCSQNSRSLGENKETALSILTAKLYKQEQNKKRLEIEKERKSQIKTAERAEKIRTYNFPQDRITDHRIKKSFHNIEKIMEGKLEPIFKALQSV</sequence>
<dbReference type="AlphaFoldDB" id="A0A2M6Z4J5"/>
<comment type="caution">
    <text evidence="5">The sequence shown here is derived from an EMBL/GenBank/DDBJ whole genome shotgun (WGS) entry which is preliminary data.</text>
</comment>
<dbReference type="GO" id="GO:0005737">
    <property type="term" value="C:cytoplasm"/>
    <property type="evidence" value="ECO:0007669"/>
    <property type="project" value="UniProtKB-ARBA"/>
</dbReference>
<dbReference type="Gene3D" id="3.30.70.1660">
    <property type="match status" value="1"/>
</dbReference>
<name>A0A2M6Z4J5_9BACT</name>
<dbReference type="SMART" id="SM00937">
    <property type="entry name" value="PCRF"/>
    <property type="match status" value="1"/>
</dbReference>
<gene>
    <name evidence="5" type="ORF">COS93_00065</name>
</gene>
<evidence type="ECO:0000259" key="4">
    <source>
        <dbReference type="SMART" id="SM00937"/>
    </source>
</evidence>
<dbReference type="InterPro" id="IPR050057">
    <property type="entry name" value="Prokaryotic/Mito_RF"/>
</dbReference>
<evidence type="ECO:0000256" key="3">
    <source>
        <dbReference type="ARBA" id="ARBA00022917"/>
    </source>
</evidence>
<dbReference type="InterPro" id="IPR000352">
    <property type="entry name" value="Pep_chain_release_fac_I"/>
</dbReference>
<dbReference type="Pfam" id="PF00472">
    <property type="entry name" value="RF-1"/>
    <property type="match status" value="1"/>
</dbReference>
<organism evidence="5 6">
    <name type="scientific">bacterium (Candidatus Gribaldobacteria) CG07_land_8_20_14_0_80_33_18</name>
    <dbReference type="NCBI Taxonomy" id="2014272"/>
    <lineage>
        <taxon>Bacteria</taxon>
        <taxon>Candidatus Gribaldobacteria</taxon>
    </lineage>
</organism>
<evidence type="ECO:0000313" key="6">
    <source>
        <dbReference type="Proteomes" id="UP000228777"/>
    </source>
</evidence>
<dbReference type="EMBL" id="PEWP01000004">
    <property type="protein sequence ID" value="PIU47310.1"/>
    <property type="molecule type" value="Genomic_DNA"/>
</dbReference>
<keyword evidence="3" id="KW-0648">Protein biosynthesis</keyword>
<dbReference type="PANTHER" id="PTHR43804">
    <property type="entry name" value="LD18447P"/>
    <property type="match status" value="1"/>
</dbReference>
<dbReference type="InterPro" id="IPR045853">
    <property type="entry name" value="Pep_chain_release_fac_I_sf"/>
</dbReference>
<reference evidence="6" key="1">
    <citation type="submission" date="2017-09" db="EMBL/GenBank/DDBJ databases">
        <title>Depth-based differentiation of microbial function through sediment-hosted aquifers and enrichment of novel symbionts in the deep terrestrial subsurface.</title>
        <authorList>
            <person name="Probst A.J."/>
            <person name="Ladd B."/>
            <person name="Jarett J.K."/>
            <person name="Geller-Mcgrath D.E."/>
            <person name="Sieber C.M.K."/>
            <person name="Emerson J.B."/>
            <person name="Anantharaman K."/>
            <person name="Thomas B.C."/>
            <person name="Malmstrom R."/>
            <person name="Stieglmeier M."/>
            <person name="Klingl A."/>
            <person name="Woyke T."/>
            <person name="Ryan C.M."/>
            <person name="Banfield J.F."/>
        </authorList>
    </citation>
    <scope>NUCLEOTIDE SEQUENCE [LARGE SCALE GENOMIC DNA]</scope>
</reference>
<dbReference type="SUPFAM" id="SSF75620">
    <property type="entry name" value="Release factor"/>
    <property type="match status" value="1"/>
</dbReference>
<evidence type="ECO:0000256" key="2">
    <source>
        <dbReference type="ARBA" id="ARBA00022481"/>
    </source>
</evidence>
<dbReference type="PANTHER" id="PTHR43804:SF7">
    <property type="entry name" value="LD18447P"/>
    <property type="match status" value="1"/>
</dbReference>
<proteinExistence type="inferred from homology"/>
<feature type="domain" description="Peptide chain release factor" evidence="4">
    <location>
        <begin position="1"/>
        <end position="77"/>
    </location>
</feature>
<dbReference type="Proteomes" id="UP000228777">
    <property type="component" value="Unassembled WGS sequence"/>
</dbReference>
<protein>
    <submittedName>
        <fullName evidence="5">Peptide chain release factor 1</fullName>
    </submittedName>
</protein>
<dbReference type="GO" id="GO:0003747">
    <property type="term" value="F:translation release factor activity"/>
    <property type="evidence" value="ECO:0007669"/>
    <property type="project" value="InterPro"/>
</dbReference>
<keyword evidence="2" id="KW-0488">Methylation</keyword>